<evidence type="ECO:0000313" key="1">
    <source>
        <dbReference type="EMBL" id="GBG76935.1"/>
    </source>
</evidence>
<name>A0A388L3P7_CHABU</name>
<reference evidence="1 2" key="1">
    <citation type="journal article" date="2018" name="Cell">
        <title>The Chara Genome: Secondary Complexity and Implications for Plant Terrestrialization.</title>
        <authorList>
            <person name="Nishiyama T."/>
            <person name="Sakayama H."/>
            <person name="Vries J.D."/>
            <person name="Buschmann H."/>
            <person name="Saint-Marcoux D."/>
            <person name="Ullrich K.K."/>
            <person name="Haas F.B."/>
            <person name="Vanderstraeten L."/>
            <person name="Becker D."/>
            <person name="Lang D."/>
            <person name="Vosolsobe S."/>
            <person name="Rombauts S."/>
            <person name="Wilhelmsson P.K.I."/>
            <person name="Janitza P."/>
            <person name="Kern R."/>
            <person name="Heyl A."/>
            <person name="Rumpler F."/>
            <person name="Villalobos L.I.A.C."/>
            <person name="Clay J.M."/>
            <person name="Skokan R."/>
            <person name="Toyoda A."/>
            <person name="Suzuki Y."/>
            <person name="Kagoshima H."/>
            <person name="Schijlen E."/>
            <person name="Tajeshwar N."/>
            <person name="Catarino B."/>
            <person name="Hetherington A.J."/>
            <person name="Saltykova A."/>
            <person name="Bonnot C."/>
            <person name="Breuninger H."/>
            <person name="Symeonidi A."/>
            <person name="Radhakrishnan G.V."/>
            <person name="Van Nieuwerburgh F."/>
            <person name="Deforce D."/>
            <person name="Chang C."/>
            <person name="Karol K.G."/>
            <person name="Hedrich R."/>
            <person name="Ulvskov P."/>
            <person name="Glockner G."/>
            <person name="Delwiche C.F."/>
            <person name="Petrasek J."/>
            <person name="Van de Peer Y."/>
            <person name="Friml J."/>
            <person name="Beilby M."/>
            <person name="Dolan L."/>
            <person name="Kohara Y."/>
            <person name="Sugano S."/>
            <person name="Fujiyama A."/>
            <person name="Delaux P.-M."/>
            <person name="Quint M."/>
            <person name="TheiBen G."/>
            <person name="Hagemann M."/>
            <person name="Harholt J."/>
            <person name="Dunand C."/>
            <person name="Zachgo S."/>
            <person name="Langdale J."/>
            <person name="Maumus F."/>
            <person name="Straeten D.V.D."/>
            <person name="Gould S.B."/>
            <person name="Rensing S.A."/>
        </authorList>
    </citation>
    <scope>NUCLEOTIDE SEQUENCE [LARGE SCALE GENOMIC DNA]</scope>
    <source>
        <strain evidence="1 2">S276</strain>
    </source>
</reference>
<dbReference type="Proteomes" id="UP000265515">
    <property type="component" value="Unassembled WGS sequence"/>
</dbReference>
<protein>
    <submittedName>
        <fullName evidence="1">Uncharacterized protein</fullName>
    </submittedName>
</protein>
<keyword evidence="2" id="KW-1185">Reference proteome</keyword>
<evidence type="ECO:0000313" key="2">
    <source>
        <dbReference type="Proteomes" id="UP000265515"/>
    </source>
</evidence>
<proteinExistence type="predicted"/>
<dbReference type="AlphaFoldDB" id="A0A388L3P7"/>
<dbReference type="Gramene" id="GBG76935">
    <property type="protein sequence ID" value="GBG76935"/>
    <property type="gene ID" value="CBR_g23149"/>
</dbReference>
<sequence length="77" mass="8203">MTRGTTATADQVLSGESVVAELTRGSSTTADQVLSEEPDVTSMRGFVRCRRDRLPCKDSLLFVELETIRLGGAGAAD</sequence>
<dbReference type="EMBL" id="BFEA01000256">
    <property type="protein sequence ID" value="GBG76935.1"/>
    <property type="molecule type" value="Genomic_DNA"/>
</dbReference>
<gene>
    <name evidence="1" type="ORF">CBR_g23149</name>
</gene>
<comment type="caution">
    <text evidence="1">The sequence shown here is derived from an EMBL/GenBank/DDBJ whole genome shotgun (WGS) entry which is preliminary data.</text>
</comment>
<accession>A0A388L3P7</accession>
<organism evidence="1 2">
    <name type="scientific">Chara braunii</name>
    <name type="common">Braun's stonewort</name>
    <dbReference type="NCBI Taxonomy" id="69332"/>
    <lineage>
        <taxon>Eukaryota</taxon>
        <taxon>Viridiplantae</taxon>
        <taxon>Streptophyta</taxon>
        <taxon>Charophyceae</taxon>
        <taxon>Charales</taxon>
        <taxon>Characeae</taxon>
        <taxon>Chara</taxon>
    </lineage>
</organism>